<evidence type="ECO:0000256" key="1">
    <source>
        <dbReference type="ARBA" id="ARBA00000553"/>
    </source>
</evidence>
<dbReference type="Proteomes" id="UP001201273">
    <property type="component" value="Unassembled WGS sequence"/>
</dbReference>
<keyword evidence="12" id="KW-1185">Reference proteome</keyword>
<protein>
    <recommendedName>
        <fullName evidence="10">Purine nucleoside phosphorylase</fullName>
    </recommendedName>
</protein>
<evidence type="ECO:0000256" key="9">
    <source>
        <dbReference type="ARBA" id="ARBA00049893"/>
    </source>
</evidence>
<sequence>MRLLKPNWPAPVNVVAYSTTREGGVSQAQYSSLNLGLHVNDNAEHVLTNRALLQSELGLANEPLWLEQVHSTDVIKASLSTAVVPVADGSWTDIPELACVVMTADCLPVLITDQQGSFVAAVHAGWRGLCNGILKQAIMQAPANNQDILVWLGPAIGPMAFQVGSEVRDAFIQQSDDFASAFTTDKEGKWKADLYQLARLALAELGVSHVYGGDHCTFSETNTFFSYRKEGVTGRMASLIYLTK</sequence>
<dbReference type="RefSeq" id="WP_233054765.1">
    <property type="nucleotide sequence ID" value="NZ_JAIMJA010000030.1"/>
</dbReference>
<comment type="catalytic activity">
    <reaction evidence="7">
        <text>adenosine + H2O + H(+) = inosine + NH4(+)</text>
        <dbReference type="Rhea" id="RHEA:24408"/>
        <dbReference type="ChEBI" id="CHEBI:15377"/>
        <dbReference type="ChEBI" id="CHEBI:15378"/>
        <dbReference type="ChEBI" id="CHEBI:16335"/>
        <dbReference type="ChEBI" id="CHEBI:17596"/>
        <dbReference type="ChEBI" id="CHEBI:28938"/>
        <dbReference type="EC" id="3.5.4.4"/>
    </reaction>
    <physiologicalReaction direction="left-to-right" evidence="7">
        <dbReference type="Rhea" id="RHEA:24409"/>
    </physiologicalReaction>
</comment>
<organism evidence="11 12">
    <name type="scientific">Motilimonas cestriensis</name>
    <dbReference type="NCBI Taxonomy" id="2742685"/>
    <lineage>
        <taxon>Bacteria</taxon>
        <taxon>Pseudomonadati</taxon>
        <taxon>Pseudomonadota</taxon>
        <taxon>Gammaproteobacteria</taxon>
        <taxon>Alteromonadales</taxon>
        <taxon>Alteromonadales genera incertae sedis</taxon>
        <taxon>Motilimonas</taxon>
    </lineage>
</organism>
<proteinExistence type="inferred from homology"/>
<evidence type="ECO:0000256" key="8">
    <source>
        <dbReference type="ARBA" id="ARBA00048968"/>
    </source>
</evidence>
<dbReference type="InterPro" id="IPR038371">
    <property type="entry name" value="Cu_polyphenol_OxRdtase_sf"/>
</dbReference>
<evidence type="ECO:0000256" key="2">
    <source>
        <dbReference type="ARBA" id="ARBA00007353"/>
    </source>
</evidence>
<dbReference type="EMBL" id="JAIMJA010000030">
    <property type="protein sequence ID" value="MCE2597018.1"/>
    <property type="molecule type" value="Genomic_DNA"/>
</dbReference>
<dbReference type="NCBIfam" id="TIGR00726">
    <property type="entry name" value="peptidoglycan editing factor PgeF"/>
    <property type="match status" value="1"/>
</dbReference>
<dbReference type="PANTHER" id="PTHR30616">
    <property type="entry name" value="UNCHARACTERIZED PROTEIN YFIH"/>
    <property type="match status" value="1"/>
</dbReference>
<keyword evidence="4" id="KW-0479">Metal-binding</keyword>
<evidence type="ECO:0000313" key="11">
    <source>
        <dbReference type="EMBL" id="MCE2597018.1"/>
    </source>
</evidence>
<dbReference type="Gene3D" id="3.60.140.10">
    <property type="entry name" value="CNF1/YfiH-like putative cysteine hydrolases"/>
    <property type="match status" value="1"/>
</dbReference>
<reference evidence="11 12" key="1">
    <citation type="journal article" date="2022" name="Environ. Microbiol. Rep.">
        <title>Eco-phylogenetic analyses reveal divergent evolution of vitamin B12 metabolism in the marine bacterial family 'Psychromonadaceae'.</title>
        <authorList>
            <person name="Jin X."/>
            <person name="Yang Y."/>
            <person name="Cao H."/>
            <person name="Gao B."/>
            <person name="Zhao Z."/>
        </authorList>
    </citation>
    <scope>NUCLEOTIDE SEQUENCE [LARGE SCALE GENOMIC DNA]</scope>
    <source>
        <strain evidence="11 12">MKS20</strain>
    </source>
</reference>
<evidence type="ECO:0000256" key="4">
    <source>
        <dbReference type="ARBA" id="ARBA00022723"/>
    </source>
</evidence>
<keyword evidence="6" id="KW-0862">Zinc</keyword>
<dbReference type="Pfam" id="PF02578">
    <property type="entry name" value="Cu-oxidase_4"/>
    <property type="match status" value="1"/>
</dbReference>
<dbReference type="InterPro" id="IPR011324">
    <property type="entry name" value="Cytotoxic_necrot_fac-like_cat"/>
</dbReference>
<evidence type="ECO:0000256" key="10">
    <source>
        <dbReference type="RuleBase" id="RU361274"/>
    </source>
</evidence>
<comment type="catalytic activity">
    <reaction evidence="8">
        <text>adenosine + phosphate = alpha-D-ribose 1-phosphate + adenine</text>
        <dbReference type="Rhea" id="RHEA:27642"/>
        <dbReference type="ChEBI" id="CHEBI:16335"/>
        <dbReference type="ChEBI" id="CHEBI:16708"/>
        <dbReference type="ChEBI" id="CHEBI:43474"/>
        <dbReference type="ChEBI" id="CHEBI:57720"/>
        <dbReference type="EC" id="2.4.2.1"/>
    </reaction>
    <physiologicalReaction direction="left-to-right" evidence="8">
        <dbReference type="Rhea" id="RHEA:27643"/>
    </physiologicalReaction>
</comment>
<comment type="catalytic activity">
    <reaction evidence="1">
        <text>inosine + phosphate = alpha-D-ribose 1-phosphate + hypoxanthine</text>
        <dbReference type="Rhea" id="RHEA:27646"/>
        <dbReference type="ChEBI" id="CHEBI:17368"/>
        <dbReference type="ChEBI" id="CHEBI:17596"/>
        <dbReference type="ChEBI" id="CHEBI:43474"/>
        <dbReference type="ChEBI" id="CHEBI:57720"/>
        <dbReference type="EC" id="2.4.2.1"/>
    </reaction>
    <physiologicalReaction direction="left-to-right" evidence="1">
        <dbReference type="Rhea" id="RHEA:27647"/>
    </physiologicalReaction>
</comment>
<evidence type="ECO:0000313" key="12">
    <source>
        <dbReference type="Proteomes" id="UP001201273"/>
    </source>
</evidence>
<name>A0ABS8WH17_9GAMM</name>
<gene>
    <name evidence="11" type="primary">pgeF</name>
    <name evidence="11" type="ORF">K6Y31_19770</name>
</gene>
<dbReference type="CDD" id="cd16833">
    <property type="entry name" value="YfiH"/>
    <property type="match status" value="1"/>
</dbReference>
<comment type="similarity">
    <text evidence="2 10">Belongs to the purine nucleoside phosphorylase YfiH/LACC1 family.</text>
</comment>
<dbReference type="SUPFAM" id="SSF64438">
    <property type="entry name" value="CNF1/YfiH-like putative cysteine hydrolases"/>
    <property type="match status" value="1"/>
</dbReference>
<keyword evidence="3" id="KW-0808">Transferase</keyword>
<comment type="caution">
    <text evidence="11">The sequence shown here is derived from an EMBL/GenBank/DDBJ whole genome shotgun (WGS) entry which is preliminary data.</text>
</comment>
<evidence type="ECO:0000256" key="5">
    <source>
        <dbReference type="ARBA" id="ARBA00022801"/>
    </source>
</evidence>
<dbReference type="InterPro" id="IPR003730">
    <property type="entry name" value="Cu_polyphenol_OxRdtase"/>
</dbReference>
<dbReference type="PANTHER" id="PTHR30616:SF2">
    <property type="entry name" value="PURINE NUCLEOSIDE PHOSPHORYLASE LACC1"/>
    <property type="match status" value="1"/>
</dbReference>
<evidence type="ECO:0000256" key="7">
    <source>
        <dbReference type="ARBA" id="ARBA00047989"/>
    </source>
</evidence>
<keyword evidence="5" id="KW-0378">Hydrolase</keyword>
<accession>A0ABS8WH17</accession>
<evidence type="ECO:0000256" key="6">
    <source>
        <dbReference type="ARBA" id="ARBA00022833"/>
    </source>
</evidence>
<evidence type="ECO:0000256" key="3">
    <source>
        <dbReference type="ARBA" id="ARBA00022679"/>
    </source>
</evidence>
<comment type="catalytic activity">
    <reaction evidence="9">
        <text>S-methyl-5'-thioadenosine + phosphate = 5-(methylsulfanyl)-alpha-D-ribose 1-phosphate + adenine</text>
        <dbReference type="Rhea" id="RHEA:11852"/>
        <dbReference type="ChEBI" id="CHEBI:16708"/>
        <dbReference type="ChEBI" id="CHEBI:17509"/>
        <dbReference type="ChEBI" id="CHEBI:43474"/>
        <dbReference type="ChEBI" id="CHEBI:58533"/>
        <dbReference type="EC" id="2.4.2.28"/>
    </reaction>
    <physiologicalReaction direction="left-to-right" evidence="9">
        <dbReference type="Rhea" id="RHEA:11853"/>
    </physiologicalReaction>
</comment>